<gene>
    <name evidence="7" type="primary">epsE_6</name>
    <name evidence="7" type="ORF">Pan54_36840</name>
</gene>
<dbReference type="Pfam" id="PF00437">
    <property type="entry name" value="T2SSE"/>
    <property type="match status" value="1"/>
</dbReference>
<evidence type="ECO:0000256" key="2">
    <source>
        <dbReference type="ARBA" id="ARBA00022741"/>
    </source>
</evidence>
<dbReference type="EMBL" id="SJPG01000001">
    <property type="protein sequence ID" value="TWT62933.1"/>
    <property type="molecule type" value="Genomic_DNA"/>
</dbReference>
<dbReference type="Proteomes" id="UP000316095">
    <property type="component" value="Unassembled WGS sequence"/>
</dbReference>
<dbReference type="GO" id="GO:0016887">
    <property type="term" value="F:ATP hydrolysis activity"/>
    <property type="evidence" value="ECO:0007669"/>
    <property type="project" value="TreeGrafter"/>
</dbReference>
<keyword evidence="5" id="KW-0472">Membrane</keyword>
<feature type="domain" description="Bacterial type II secretion system protein E" evidence="6">
    <location>
        <begin position="416"/>
        <end position="430"/>
    </location>
</feature>
<keyword evidence="3" id="KW-0067">ATP-binding</keyword>
<feature type="transmembrane region" description="Helical" evidence="5">
    <location>
        <begin position="106"/>
        <end position="125"/>
    </location>
</feature>
<dbReference type="Gene3D" id="3.30.450.90">
    <property type="match status" value="1"/>
</dbReference>
<dbReference type="PROSITE" id="PS00662">
    <property type="entry name" value="T2SP_E"/>
    <property type="match status" value="1"/>
</dbReference>
<reference evidence="7 8" key="1">
    <citation type="submission" date="2019-02" db="EMBL/GenBank/DDBJ databases">
        <title>Deep-cultivation of Planctomycetes and their phenomic and genomic characterization uncovers novel biology.</title>
        <authorList>
            <person name="Wiegand S."/>
            <person name="Jogler M."/>
            <person name="Boedeker C."/>
            <person name="Pinto D."/>
            <person name="Vollmers J."/>
            <person name="Rivas-Marin E."/>
            <person name="Kohn T."/>
            <person name="Peeters S.H."/>
            <person name="Heuer A."/>
            <person name="Rast P."/>
            <person name="Oberbeckmann S."/>
            <person name="Bunk B."/>
            <person name="Jeske O."/>
            <person name="Meyerdierks A."/>
            <person name="Storesund J.E."/>
            <person name="Kallscheuer N."/>
            <person name="Luecker S."/>
            <person name="Lage O.M."/>
            <person name="Pohl T."/>
            <person name="Merkel B.J."/>
            <person name="Hornburger P."/>
            <person name="Mueller R.-W."/>
            <person name="Bruemmer F."/>
            <person name="Labrenz M."/>
            <person name="Spormann A.M."/>
            <person name="Op Den Camp H."/>
            <person name="Overmann J."/>
            <person name="Amann R."/>
            <person name="Jetten M.S.M."/>
            <person name="Mascher T."/>
            <person name="Medema M.H."/>
            <person name="Devos D.P."/>
            <person name="Kaster A.-K."/>
            <person name="Ovreas L."/>
            <person name="Rohde M."/>
            <person name="Galperin M.Y."/>
            <person name="Jogler C."/>
        </authorList>
    </citation>
    <scope>NUCLEOTIDE SEQUENCE [LARGE SCALE GENOMIC DNA]</scope>
    <source>
        <strain evidence="7 8">Pan54</strain>
    </source>
</reference>
<sequence>MAQENGAIPPEGAPATVETAPDTATGTAASPRAAGDYPPNPFRFYRGNVHLDNQRILIGDQSVSAPRDGYYFSLGKLIPVLGIFFLWIWSSRWAQSDSTSLKVRPIFWMTNLLLGGLAAFILCFISPSYLLGFFLLLLGYGGPIGAYVYERNQRVPESARVMTPRHIRSVVLRTLAKYGIRIGSTEVHEQAVGPPITFIGKSKEGGRSKAVESSRGYMSAKELIYDAILRRATDVHLEPKDEETSVRLRIDGVMYPTEPFDSAVGQNVVNIIKVLSAMDITEKRKPQDGSFRAEMDFREIDFRVATQGTRYGEKMVMRILDQSNSVSSLAQLGMRKQLQDGLLAVISQPHGLFLTCGPTGAGKSTTLYAALGEIDSYQRNIITIEDPIEYKMESVTQIEINNKAGQTFAGSLRSVLRQDPDVLMVGEIRDEETAVIACQAANTGHMVFSTVHANETFTALYRMMDLGVEPFMLSSSLSAILGQRLARRLCPECKVPYKPKPEFLKKANLPANKIENFYKQPSNPEGQCPACGGLGYKGRVGIYELLALNERMRDMIRDSAAITQIKAEARKNGMLYMREEGLRLVVKGITSVEEMLRVVK</sequence>
<evidence type="ECO:0000259" key="6">
    <source>
        <dbReference type="PROSITE" id="PS00662"/>
    </source>
</evidence>
<proteinExistence type="inferred from homology"/>
<feature type="transmembrane region" description="Helical" evidence="5">
    <location>
        <begin position="130"/>
        <end position="149"/>
    </location>
</feature>
<dbReference type="PANTHER" id="PTHR30258:SF2">
    <property type="entry name" value="COMG OPERON PROTEIN 1"/>
    <property type="match status" value="1"/>
</dbReference>
<dbReference type="InterPro" id="IPR027417">
    <property type="entry name" value="P-loop_NTPase"/>
</dbReference>
<keyword evidence="5" id="KW-0812">Transmembrane</keyword>
<evidence type="ECO:0000313" key="8">
    <source>
        <dbReference type="Proteomes" id="UP000316095"/>
    </source>
</evidence>
<comment type="caution">
    <text evidence="7">The sequence shown here is derived from an EMBL/GenBank/DDBJ whole genome shotgun (WGS) entry which is preliminary data.</text>
</comment>
<organism evidence="7 8">
    <name type="scientific">Rubinisphaera italica</name>
    <dbReference type="NCBI Taxonomy" id="2527969"/>
    <lineage>
        <taxon>Bacteria</taxon>
        <taxon>Pseudomonadati</taxon>
        <taxon>Planctomycetota</taxon>
        <taxon>Planctomycetia</taxon>
        <taxon>Planctomycetales</taxon>
        <taxon>Planctomycetaceae</taxon>
        <taxon>Rubinisphaera</taxon>
    </lineage>
</organism>
<evidence type="ECO:0000313" key="7">
    <source>
        <dbReference type="EMBL" id="TWT62933.1"/>
    </source>
</evidence>
<accession>A0A5C5XKM1</accession>
<dbReference type="SUPFAM" id="SSF52540">
    <property type="entry name" value="P-loop containing nucleoside triphosphate hydrolases"/>
    <property type="match status" value="1"/>
</dbReference>
<feature type="transmembrane region" description="Helical" evidence="5">
    <location>
        <begin position="70"/>
        <end position="90"/>
    </location>
</feature>
<keyword evidence="8" id="KW-1185">Reference proteome</keyword>
<protein>
    <submittedName>
        <fullName evidence="7">Type II secretion system protein E</fullName>
    </submittedName>
</protein>
<dbReference type="CDD" id="cd01129">
    <property type="entry name" value="PulE-GspE-like"/>
    <property type="match status" value="1"/>
</dbReference>
<dbReference type="InterPro" id="IPR001482">
    <property type="entry name" value="T2SS/T4SS_dom"/>
</dbReference>
<dbReference type="RefSeq" id="WP_242631361.1">
    <property type="nucleotide sequence ID" value="NZ_SJPG01000001.1"/>
</dbReference>
<feature type="region of interest" description="Disordered" evidence="4">
    <location>
        <begin position="1"/>
        <end position="35"/>
    </location>
</feature>
<keyword evidence="5" id="KW-1133">Transmembrane helix</keyword>
<keyword evidence="2" id="KW-0547">Nucleotide-binding</keyword>
<name>A0A5C5XKM1_9PLAN</name>
<evidence type="ECO:0000256" key="3">
    <source>
        <dbReference type="ARBA" id="ARBA00022840"/>
    </source>
</evidence>
<dbReference type="GO" id="GO:0005524">
    <property type="term" value="F:ATP binding"/>
    <property type="evidence" value="ECO:0007669"/>
    <property type="project" value="UniProtKB-KW"/>
</dbReference>
<evidence type="ECO:0000256" key="4">
    <source>
        <dbReference type="SAM" id="MobiDB-lite"/>
    </source>
</evidence>
<dbReference type="AlphaFoldDB" id="A0A5C5XKM1"/>
<dbReference type="GO" id="GO:0005886">
    <property type="term" value="C:plasma membrane"/>
    <property type="evidence" value="ECO:0007669"/>
    <property type="project" value="TreeGrafter"/>
</dbReference>
<evidence type="ECO:0000256" key="1">
    <source>
        <dbReference type="ARBA" id="ARBA00006611"/>
    </source>
</evidence>
<dbReference type="PANTHER" id="PTHR30258">
    <property type="entry name" value="TYPE II SECRETION SYSTEM PROTEIN GSPE-RELATED"/>
    <property type="match status" value="1"/>
</dbReference>
<evidence type="ECO:0000256" key="5">
    <source>
        <dbReference type="SAM" id="Phobius"/>
    </source>
</evidence>
<dbReference type="Gene3D" id="3.40.50.300">
    <property type="entry name" value="P-loop containing nucleotide triphosphate hydrolases"/>
    <property type="match status" value="1"/>
</dbReference>
<comment type="similarity">
    <text evidence="1">Belongs to the GSP E family.</text>
</comment>